<dbReference type="AlphaFoldDB" id="A0A9N9PIL7"/>
<feature type="non-terminal residue" evidence="1">
    <location>
        <position position="1"/>
    </location>
</feature>
<keyword evidence="2" id="KW-1185">Reference proteome</keyword>
<dbReference type="EMBL" id="CAJVQA010074215">
    <property type="protein sequence ID" value="CAG8834717.1"/>
    <property type="molecule type" value="Genomic_DNA"/>
</dbReference>
<organism evidence="1 2">
    <name type="scientific">Cetraspora pellucida</name>
    <dbReference type="NCBI Taxonomy" id="1433469"/>
    <lineage>
        <taxon>Eukaryota</taxon>
        <taxon>Fungi</taxon>
        <taxon>Fungi incertae sedis</taxon>
        <taxon>Mucoromycota</taxon>
        <taxon>Glomeromycotina</taxon>
        <taxon>Glomeromycetes</taxon>
        <taxon>Diversisporales</taxon>
        <taxon>Gigasporaceae</taxon>
        <taxon>Cetraspora</taxon>
    </lineage>
</organism>
<evidence type="ECO:0000313" key="1">
    <source>
        <dbReference type="EMBL" id="CAG8834717.1"/>
    </source>
</evidence>
<reference evidence="1" key="1">
    <citation type="submission" date="2021-06" db="EMBL/GenBank/DDBJ databases">
        <authorList>
            <person name="Kallberg Y."/>
            <person name="Tangrot J."/>
            <person name="Rosling A."/>
        </authorList>
    </citation>
    <scope>NUCLEOTIDE SEQUENCE</scope>
    <source>
        <strain evidence="1">FL966</strain>
    </source>
</reference>
<comment type="caution">
    <text evidence="1">The sequence shown here is derived from an EMBL/GenBank/DDBJ whole genome shotgun (WGS) entry which is preliminary data.</text>
</comment>
<feature type="non-terminal residue" evidence="1">
    <location>
        <position position="122"/>
    </location>
</feature>
<accession>A0A9N9PIL7</accession>
<gene>
    <name evidence="1" type="ORF">CPELLU_LOCUS21149</name>
</gene>
<proteinExistence type="predicted"/>
<evidence type="ECO:0000313" key="2">
    <source>
        <dbReference type="Proteomes" id="UP000789759"/>
    </source>
</evidence>
<protein>
    <submittedName>
        <fullName evidence="1">20631_t:CDS:1</fullName>
    </submittedName>
</protein>
<name>A0A9N9PIL7_9GLOM</name>
<dbReference type="Proteomes" id="UP000789759">
    <property type="component" value="Unassembled WGS sequence"/>
</dbReference>
<sequence length="122" mass="14219">QDPAAQYNLGIFFQNVILWDNQILDQVIDISSQLEETALSEIDQLIGSLDELINNSISILEEELNEQNPLEKLNEILKKLPTHAKSRENQIKTLEAYYYLETFIQENKANQEQIKERIQETN</sequence>